<gene>
    <name evidence="2" type="ORF">DFH05DRAFT_1456329</name>
</gene>
<organism evidence="2 3">
    <name type="scientific">Lentinula detonsa</name>
    <dbReference type="NCBI Taxonomy" id="2804962"/>
    <lineage>
        <taxon>Eukaryota</taxon>
        <taxon>Fungi</taxon>
        <taxon>Dikarya</taxon>
        <taxon>Basidiomycota</taxon>
        <taxon>Agaricomycotina</taxon>
        <taxon>Agaricomycetes</taxon>
        <taxon>Agaricomycetidae</taxon>
        <taxon>Agaricales</taxon>
        <taxon>Marasmiineae</taxon>
        <taxon>Omphalotaceae</taxon>
        <taxon>Lentinula</taxon>
    </lineage>
</organism>
<feature type="region of interest" description="Disordered" evidence="1">
    <location>
        <begin position="354"/>
        <end position="385"/>
    </location>
</feature>
<dbReference type="InterPro" id="IPR046521">
    <property type="entry name" value="DUF6698"/>
</dbReference>
<accession>A0A9W8PCY0</accession>
<sequence>MPTLSPASSPSYRHFQLQAIRSSPLRRRDHGQAQNEFHSHSQSSPVHVSHRGEASDQIVRVQRDEIQELRREILTLKQTTVPKDITKKRKKDESEDQVVTQGRALPRLVSVYEDIHMMMSHYDECKRKGYHRVSQPPEDELDELDDEELTAEQLAEKRMRRGYTGVLLMGKIMKNIVKILATDEGPSIIRRLHQGAASARSHDTLQVKKLLGAELNKRVDEFNDAMRKEFEKAVWKARAASLRRPASSEPSSSPPPVVFPAPPEYIGHFDINTRALRGLQNDITGCLLCPVQFDWDDIEVRAAVRKFDKDFDFAAHAHARCFYRDDRANPDDLDEGFLQSHLLLQVYRTIFTSPSSTSDRSADPENLPPSSKFQRTATHRADVSQKMHMSKVTPRSIAYAAIHLHFGLTDASSWNARYLGYSYQDLWNFIVDFFEDPEDDEAAKQAEKLLKWWNDRIFTGTRNAANNRGTKMMSRKQVVAKQFIIPPLPLSSPPPSSPEPADTA</sequence>
<protein>
    <submittedName>
        <fullName evidence="2">Uncharacterized protein</fullName>
    </submittedName>
</protein>
<evidence type="ECO:0000313" key="2">
    <source>
        <dbReference type="EMBL" id="KAJ3751534.1"/>
    </source>
</evidence>
<evidence type="ECO:0000256" key="1">
    <source>
        <dbReference type="SAM" id="MobiDB-lite"/>
    </source>
</evidence>
<dbReference type="EMBL" id="JANVFU010000001">
    <property type="protein sequence ID" value="KAJ3751534.1"/>
    <property type="molecule type" value="Genomic_DNA"/>
</dbReference>
<dbReference type="AlphaFoldDB" id="A0A9W8PCY0"/>
<dbReference type="Proteomes" id="UP001142393">
    <property type="component" value="Unassembled WGS sequence"/>
</dbReference>
<comment type="caution">
    <text evidence="2">The sequence shown here is derived from an EMBL/GenBank/DDBJ whole genome shotgun (WGS) entry which is preliminary data.</text>
</comment>
<keyword evidence="3" id="KW-1185">Reference proteome</keyword>
<dbReference type="Pfam" id="PF20414">
    <property type="entry name" value="DUF6698"/>
    <property type="match status" value="1"/>
</dbReference>
<reference evidence="2 3" key="1">
    <citation type="journal article" date="2023" name="Proc. Natl. Acad. Sci. U.S.A.">
        <title>A global phylogenomic analysis of the shiitake genus Lentinula.</title>
        <authorList>
            <person name="Sierra-Patev S."/>
            <person name="Min B."/>
            <person name="Naranjo-Ortiz M."/>
            <person name="Looney B."/>
            <person name="Konkel Z."/>
            <person name="Slot J.C."/>
            <person name="Sakamoto Y."/>
            <person name="Steenwyk J.L."/>
            <person name="Rokas A."/>
            <person name="Carro J."/>
            <person name="Camarero S."/>
            <person name="Ferreira P."/>
            <person name="Molpeceres G."/>
            <person name="Ruiz-Duenas F.J."/>
            <person name="Serrano A."/>
            <person name="Henrissat B."/>
            <person name="Drula E."/>
            <person name="Hughes K.W."/>
            <person name="Mata J.L."/>
            <person name="Ishikawa N.K."/>
            <person name="Vargas-Isla R."/>
            <person name="Ushijima S."/>
            <person name="Smith C.A."/>
            <person name="Donoghue J."/>
            <person name="Ahrendt S."/>
            <person name="Andreopoulos W."/>
            <person name="He G."/>
            <person name="LaButti K."/>
            <person name="Lipzen A."/>
            <person name="Ng V."/>
            <person name="Riley R."/>
            <person name="Sandor L."/>
            <person name="Barry K."/>
            <person name="Martinez A.T."/>
            <person name="Xiao Y."/>
            <person name="Gibbons J.G."/>
            <person name="Terashima K."/>
            <person name="Grigoriev I.V."/>
            <person name="Hibbett D."/>
        </authorList>
    </citation>
    <scope>NUCLEOTIDE SEQUENCE [LARGE SCALE GENOMIC DNA]</scope>
    <source>
        <strain evidence="2 3">TFB7810</strain>
    </source>
</reference>
<evidence type="ECO:0000313" key="3">
    <source>
        <dbReference type="Proteomes" id="UP001142393"/>
    </source>
</evidence>
<proteinExistence type="predicted"/>
<name>A0A9W8PCY0_9AGAR</name>
<feature type="region of interest" description="Disordered" evidence="1">
    <location>
        <begin position="22"/>
        <end position="57"/>
    </location>
</feature>